<dbReference type="EMBL" id="CM055108">
    <property type="protein sequence ID" value="KAJ7526115.1"/>
    <property type="molecule type" value="Genomic_DNA"/>
</dbReference>
<reference evidence="2" key="1">
    <citation type="journal article" date="2024" name="Proc. Natl. Acad. Sci. U.S.A.">
        <title>Extraordinary preservation of gene collinearity over three hundred million years revealed in homosporous lycophytes.</title>
        <authorList>
            <person name="Li C."/>
            <person name="Wickell D."/>
            <person name="Kuo L.Y."/>
            <person name="Chen X."/>
            <person name="Nie B."/>
            <person name="Liao X."/>
            <person name="Peng D."/>
            <person name="Ji J."/>
            <person name="Jenkins J."/>
            <person name="Williams M."/>
            <person name="Shu S."/>
            <person name="Plott C."/>
            <person name="Barry K."/>
            <person name="Rajasekar S."/>
            <person name="Grimwood J."/>
            <person name="Han X."/>
            <person name="Sun S."/>
            <person name="Hou Z."/>
            <person name="He W."/>
            <person name="Dai G."/>
            <person name="Sun C."/>
            <person name="Schmutz J."/>
            <person name="Leebens-Mack J.H."/>
            <person name="Li F.W."/>
            <person name="Wang L."/>
        </authorList>
    </citation>
    <scope>NUCLEOTIDE SEQUENCE [LARGE SCALE GENOMIC DNA]</scope>
    <source>
        <strain evidence="2">cv. PW_Plant_1</strain>
    </source>
</reference>
<sequence length="263" mass="29806">MEAMNENHNFQPAIILPKDLSLEPLIDLKWHFESLMTSSSTALQQKQLVFLTTNKAHRFEHPQATSDSIEDQQLPTSETTPEDSENSLRSFQDISNASNNSEMQELYGVFRTFDENGDGKLSIDEIRESMAKLGLKMTEKELVSMMAAIDENGNGFVDLEEFFSLYNMTYDEGRVDGIEEHDEESLKRAFGVFDKNKDGYITAHELQTVISSLGATQDNQLVHCRKMIRGADIDGDGKINFMEFKLMMSNEGCFMLCPSTIRV</sequence>
<dbReference type="Proteomes" id="UP001162992">
    <property type="component" value="Chromosome 17"/>
</dbReference>
<keyword evidence="2" id="KW-1185">Reference proteome</keyword>
<accession>A0ACC2B8N5</accession>
<name>A0ACC2B8N5_DIPCM</name>
<evidence type="ECO:0000313" key="1">
    <source>
        <dbReference type="EMBL" id="KAJ7526115.1"/>
    </source>
</evidence>
<protein>
    <submittedName>
        <fullName evidence="1">Uncharacterized protein</fullName>
    </submittedName>
</protein>
<gene>
    <name evidence="1" type="ORF">O6H91_17G082100</name>
</gene>
<proteinExistence type="predicted"/>
<organism evidence="1 2">
    <name type="scientific">Diphasiastrum complanatum</name>
    <name type="common">Issler's clubmoss</name>
    <name type="synonym">Lycopodium complanatum</name>
    <dbReference type="NCBI Taxonomy" id="34168"/>
    <lineage>
        <taxon>Eukaryota</taxon>
        <taxon>Viridiplantae</taxon>
        <taxon>Streptophyta</taxon>
        <taxon>Embryophyta</taxon>
        <taxon>Tracheophyta</taxon>
        <taxon>Lycopodiopsida</taxon>
        <taxon>Lycopodiales</taxon>
        <taxon>Lycopodiaceae</taxon>
        <taxon>Lycopodioideae</taxon>
        <taxon>Diphasiastrum</taxon>
    </lineage>
</organism>
<comment type="caution">
    <text evidence="1">The sequence shown here is derived from an EMBL/GenBank/DDBJ whole genome shotgun (WGS) entry which is preliminary data.</text>
</comment>
<evidence type="ECO:0000313" key="2">
    <source>
        <dbReference type="Proteomes" id="UP001162992"/>
    </source>
</evidence>